<sequence>MAAVAMSSLLSGLAAPLLALAELASLAVEVQPGLLRRLRRAFLPHSSPLLEAELWSSPLVSFRSASSLVLLPQVLLELRPRLARDQGRLDAVRAIVAKEHEAISPVLCCEEDLIYWGLVDLQQQPRSNLDENRQHREIQQALDNAVRSIIDGPDRDSLLAWSERALRTLPARVVAHRRARELALLGHRGDRLDGAAASVVVTLPAADRTVFLDWQRDALHLSLNPQAQGHCLAIPAIEPYLVNVVALDSDGASQTFGLLLPSHAEVVLPLPRNTRRLHLESLRRNALELRRDYASTPRQSFDGSWILVTGSVAKRRAALERAAAEQTGRSLARLGCGLITCGYNGVDLAATQAFADELRRLGLDTQAIDERLLRVVHASRRGAFEQGRLHPVSSPEDEYRWPVLKAAAVIVIGWGKGIAYVVDHAWLAGLPTFAFPRSAAQGRDGTIDIQIPIDASTEQAAVALLNESLHLIHAQMSVWPGQSLKKLAQLALVYGSAGWYFRIKDLVEALQREEPIAHGNTAAALTSPCMPERLIGLLAARSADIPSAEIVDALLKELDYARLWREPRLLQEGLLTLQAHLRDGTTAADARLHTLLRDLNVFFESNPHFDASGYFREIGANLRRKAQASADGLDVFALRYESLRNLHADSASPPLPMDALLAEIAEHAGRTALSDQRIGEYFGAETEAKRLVALGLCAGRPEMAPVDIVVRAIAQPMTPFEQCSALLAAQKIGELGHWHRLDALIAGTGAALGDAQNIINNPSDKSRRQIAVALVARAATNLGVQPDALAQKPQLLDLALLGGQRWSGAAAPCVAVIGSASSGALETLSCALGTSLAEYGWRIQTGYGAHIGRPLLQGFKRAGGTAITVVDTGGSDDRKNRRQIDRRFDTLADFRQTLIGKADCVLAIGGKAGALAEAEYALKRKKPVLSLYRTGGSARTIHVQAMQDLLERGMPQQLLAVLDEFLPEDTIAERVVRILNIVYRLTPEQSS</sequence>
<organism evidence="1 2">
    <name type="scientific">Tahibacter aquaticus</name>
    <dbReference type="NCBI Taxonomy" id="520092"/>
    <lineage>
        <taxon>Bacteria</taxon>
        <taxon>Pseudomonadati</taxon>
        <taxon>Pseudomonadota</taxon>
        <taxon>Gammaproteobacteria</taxon>
        <taxon>Lysobacterales</taxon>
        <taxon>Rhodanobacteraceae</taxon>
        <taxon>Tahibacter</taxon>
    </lineage>
</organism>
<keyword evidence="2" id="KW-1185">Reference proteome</keyword>
<dbReference type="Pfam" id="PF18306">
    <property type="entry name" value="LDcluster4"/>
    <property type="match status" value="1"/>
</dbReference>
<dbReference type="AlphaFoldDB" id="A0A4R6Z0J3"/>
<comment type="caution">
    <text evidence="1">The sequence shown here is derived from an EMBL/GenBank/DDBJ whole genome shotgun (WGS) entry which is preliminary data.</text>
</comment>
<dbReference type="SUPFAM" id="SSF102405">
    <property type="entry name" value="MCP/YpsA-like"/>
    <property type="match status" value="1"/>
</dbReference>
<dbReference type="EMBL" id="SNZH01000005">
    <property type="protein sequence ID" value="TDR44944.1"/>
    <property type="molecule type" value="Genomic_DNA"/>
</dbReference>
<name>A0A4R6Z0J3_9GAMM</name>
<protein>
    <submittedName>
        <fullName evidence="1">Putative Rossmann-fold nucleotide-binding protein</fullName>
    </submittedName>
</protein>
<evidence type="ECO:0000313" key="2">
    <source>
        <dbReference type="Proteomes" id="UP000295293"/>
    </source>
</evidence>
<dbReference type="InterPro" id="IPR041164">
    <property type="entry name" value="LDcluster4"/>
</dbReference>
<dbReference type="Gene3D" id="3.40.50.450">
    <property type="match status" value="1"/>
</dbReference>
<evidence type="ECO:0000313" key="1">
    <source>
        <dbReference type="EMBL" id="TDR44944.1"/>
    </source>
</evidence>
<reference evidence="1 2" key="1">
    <citation type="submission" date="2019-03" db="EMBL/GenBank/DDBJ databases">
        <title>Genomic Encyclopedia of Type Strains, Phase IV (KMG-IV): sequencing the most valuable type-strain genomes for metagenomic binning, comparative biology and taxonomic classification.</title>
        <authorList>
            <person name="Goeker M."/>
        </authorList>
    </citation>
    <scope>NUCLEOTIDE SEQUENCE [LARGE SCALE GENOMIC DNA]</scope>
    <source>
        <strain evidence="1 2">DSM 21667</strain>
    </source>
</reference>
<dbReference type="Proteomes" id="UP000295293">
    <property type="component" value="Unassembled WGS sequence"/>
</dbReference>
<proteinExistence type="predicted"/>
<gene>
    <name evidence="1" type="ORF">DFR29_105127</name>
</gene>
<accession>A0A4R6Z0J3</accession>